<dbReference type="AlphaFoldDB" id="A0A8J7YTD3"/>
<dbReference type="Proteomes" id="UP000768163">
    <property type="component" value="Unassembled WGS sequence"/>
</dbReference>
<dbReference type="Proteomes" id="UP000738826">
    <property type="component" value="Unassembled WGS sequence"/>
</dbReference>
<reference evidence="2" key="1">
    <citation type="submission" date="2019-11" db="EMBL/GenBank/DDBJ databases">
        <title>Lipid analysis of CO2-rich subsurface aquifers suggests an autotrophy-based deep biosphere with lysolipids enriched in CPR bacteria.</title>
        <authorList>
            <person name="Probst A.J."/>
            <person name="Elling F.J."/>
            <person name="Castelle C.J."/>
            <person name="Zhu Q."/>
            <person name="Elvert M."/>
            <person name="Birarda G."/>
            <person name="Holman H.-Y."/>
            <person name="Lane K.R."/>
            <person name="Ladd B."/>
            <person name="Ryan M.C."/>
            <person name="Woyke T."/>
            <person name="Hinrichs K.-U."/>
            <person name="Banfield J.F."/>
        </authorList>
    </citation>
    <scope>NUCLEOTIDE SEQUENCE</scope>
    <source>
        <strain evidence="2">CG_2015-01_33_1645</strain>
        <strain evidence="3">CG_2015-04_33_537</strain>
    </source>
</reference>
<accession>A0A8J7YTD3</accession>
<proteinExistence type="predicted"/>
<dbReference type="EMBL" id="JAACQH010000213">
    <property type="protein sequence ID" value="NCS92156.1"/>
    <property type="molecule type" value="Genomic_DNA"/>
</dbReference>
<protein>
    <submittedName>
        <fullName evidence="2">Uncharacterized protein</fullName>
    </submittedName>
</protein>
<comment type="caution">
    <text evidence="2">The sequence shown here is derived from an EMBL/GenBank/DDBJ whole genome shotgun (WGS) entry which is preliminary data.</text>
</comment>
<feature type="coiled-coil region" evidence="1">
    <location>
        <begin position="20"/>
        <end position="91"/>
    </location>
</feature>
<gene>
    <name evidence="3" type="ORF">GW779_07155</name>
    <name evidence="2" type="ORF">GW910_07010</name>
</gene>
<evidence type="ECO:0000313" key="2">
    <source>
        <dbReference type="EMBL" id="NCN65784.1"/>
    </source>
</evidence>
<sequence length="153" mass="17996">MKMGILNMLLGRKNINDISMEELENEKIRLTVEEKNLLSKKDKIIEIAEKLLQEDAKAISEMEKKVIKRKLSEKDNEIKDIKEKLEEISQKISVVDAFIRLKKEEKKLIEKGLWQVISKMSMRELEDTLVKKEIKDEERSDMLKDILSIVGKR</sequence>
<name>A0A8J7YTD3_9ARCH</name>
<keyword evidence="1" id="KW-0175">Coiled coil</keyword>
<organism evidence="2 4">
    <name type="scientific">Candidatus Altarchaeum hamiconexum</name>
    <dbReference type="NCBI Taxonomy" id="1803513"/>
    <lineage>
        <taxon>Archaea</taxon>
        <taxon>Candidatus Altarchaeota</taxon>
        <taxon>Candidatus Altiarchaeia</taxon>
        <taxon>Candidatus Altarchaeales</taxon>
        <taxon>Candidatus Altarchaeaceae</taxon>
        <taxon>Candidatus Altarchaeum</taxon>
    </lineage>
</organism>
<evidence type="ECO:0000256" key="1">
    <source>
        <dbReference type="SAM" id="Coils"/>
    </source>
</evidence>
<dbReference type="EMBL" id="JAACVF010000248">
    <property type="protein sequence ID" value="NCN65784.1"/>
    <property type="molecule type" value="Genomic_DNA"/>
</dbReference>
<evidence type="ECO:0000313" key="4">
    <source>
        <dbReference type="Proteomes" id="UP000768163"/>
    </source>
</evidence>
<evidence type="ECO:0000313" key="3">
    <source>
        <dbReference type="EMBL" id="NCS92156.1"/>
    </source>
</evidence>